<dbReference type="Gene3D" id="1.10.10.1330">
    <property type="entry name" value="RNA polymerase sigma-54 factor, core-binding domain"/>
    <property type="match status" value="1"/>
</dbReference>
<dbReference type="RefSeq" id="WP_025086625.1">
    <property type="nucleotide sequence ID" value="NZ_AZFT01000053.1"/>
</dbReference>
<comment type="similarity">
    <text evidence="1">Belongs to the sigma-54 factor family.</text>
</comment>
<evidence type="ECO:0000256" key="5">
    <source>
        <dbReference type="ARBA" id="ARBA00023015"/>
    </source>
</evidence>
<keyword evidence="5" id="KW-0805">Transcription regulation</keyword>
<dbReference type="PROSITE" id="PS00717">
    <property type="entry name" value="SIGMA54_1"/>
    <property type="match status" value="1"/>
</dbReference>
<dbReference type="Gene3D" id="1.10.10.60">
    <property type="entry name" value="Homeodomain-like"/>
    <property type="match status" value="1"/>
</dbReference>
<dbReference type="GO" id="GO:0016987">
    <property type="term" value="F:sigma factor activity"/>
    <property type="evidence" value="ECO:0007669"/>
    <property type="project" value="UniProtKB-KW"/>
</dbReference>
<evidence type="ECO:0000256" key="3">
    <source>
        <dbReference type="ARBA" id="ARBA00022679"/>
    </source>
</evidence>
<dbReference type="AlphaFoldDB" id="A0A0R1TY53"/>
<dbReference type="PROSITE" id="PS00718">
    <property type="entry name" value="SIGMA54_2"/>
    <property type="match status" value="1"/>
</dbReference>
<keyword evidence="4" id="KW-0548">Nucleotidyltransferase</keyword>
<dbReference type="PRINTS" id="PR00045">
    <property type="entry name" value="SIGMA54FCT"/>
</dbReference>
<dbReference type="GO" id="GO:0001216">
    <property type="term" value="F:DNA-binding transcription activator activity"/>
    <property type="evidence" value="ECO:0007669"/>
    <property type="project" value="InterPro"/>
</dbReference>
<proteinExistence type="inferred from homology"/>
<evidence type="ECO:0000256" key="2">
    <source>
        <dbReference type="ARBA" id="ARBA00022478"/>
    </source>
</evidence>
<dbReference type="GO" id="GO:0016779">
    <property type="term" value="F:nucleotidyltransferase activity"/>
    <property type="evidence" value="ECO:0007669"/>
    <property type="project" value="UniProtKB-KW"/>
</dbReference>
<organism evidence="11 12">
    <name type="scientific">Ligilactobacillus apodemi DSM 16634 = JCM 16172</name>
    <dbReference type="NCBI Taxonomy" id="1423724"/>
    <lineage>
        <taxon>Bacteria</taxon>
        <taxon>Bacillati</taxon>
        <taxon>Bacillota</taxon>
        <taxon>Bacilli</taxon>
        <taxon>Lactobacillales</taxon>
        <taxon>Lactobacillaceae</taxon>
        <taxon>Ligilactobacillus</taxon>
    </lineage>
</organism>
<dbReference type="PROSITE" id="PS50044">
    <property type="entry name" value="SIGMA54_3"/>
    <property type="match status" value="1"/>
</dbReference>
<evidence type="ECO:0000256" key="7">
    <source>
        <dbReference type="ARBA" id="ARBA00023125"/>
    </source>
</evidence>
<dbReference type="InterPro" id="IPR007634">
    <property type="entry name" value="RNA_pol_sigma_54_DNA-bd"/>
</dbReference>
<dbReference type="eggNOG" id="COG1508">
    <property type="taxonomic scope" value="Bacteria"/>
</dbReference>
<name>A0A0R1TY53_9LACO</name>
<dbReference type="STRING" id="1423724.FC32_GL000776"/>
<evidence type="ECO:0000256" key="6">
    <source>
        <dbReference type="ARBA" id="ARBA00023082"/>
    </source>
</evidence>
<protein>
    <submittedName>
        <fullName evidence="11">DNA-directed RNA polymerase sigma subunit RpoN</fullName>
    </submittedName>
</protein>
<dbReference type="InterPro" id="IPR007046">
    <property type="entry name" value="RNA_pol_sigma_54_core-bd"/>
</dbReference>
<keyword evidence="2 11" id="KW-0240">DNA-directed RNA polymerase</keyword>
<dbReference type="GO" id="GO:0000428">
    <property type="term" value="C:DNA-directed RNA polymerase complex"/>
    <property type="evidence" value="ECO:0007669"/>
    <property type="project" value="UniProtKB-KW"/>
</dbReference>
<dbReference type="PIRSF" id="PIRSF000774">
    <property type="entry name" value="RpoN"/>
    <property type="match status" value="1"/>
</dbReference>
<reference evidence="11 12" key="1">
    <citation type="journal article" date="2015" name="Genome Announc.">
        <title>Expanding the biotechnology potential of lactobacilli through comparative genomics of 213 strains and associated genera.</title>
        <authorList>
            <person name="Sun Z."/>
            <person name="Harris H.M."/>
            <person name="McCann A."/>
            <person name="Guo C."/>
            <person name="Argimon S."/>
            <person name="Zhang W."/>
            <person name="Yang X."/>
            <person name="Jeffery I.B."/>
            <person name="Cooney J.C."/>
            <person name="Kagawa T.F."/>
            <person name="Liu W."/>
            <person name="Song Y."/>
            <person name="Salvetti E."/>
            <person name="Wrobel A."/>
            <person name="Rasinkangas P."/>
            <person name="Parkhill J."/>
            <person name="Rea M.C."/>
            <person name="O'Sullivan O."/>
            <person name="Ritari J."/>
            <person name="Douillard F.P."/>
            <person name="Paul Ross R."/>
            <person name="Yang R."/>
            <person name="Briner A.E."/>
            <person name="Felis G.E."/>
            <person name="de Vos W.M."/>
            <person name="Barrangou R."/>
            <person name="Klaenhammer T.R."/>
            <person name="Caufield P.W."/>
            <person name="Cui Y."/>
            <person name="Zhang H."/>
            <person name="O'Toole P.W."/>
        </authorList>
    </citation>
    <scope>NUCLEOTIDE SEQUENCE [LARGE SCALE GENOMIC DNA]</scope>
    <source>
        <strain evidence="11 12">DSM 16634</strain>
    </source>
</reference>
<dbReference type="Pfam" id="PF00309">
    <property type="entry name" value="Sigma54_AID"/>
    <property type="match status" value="1"/>
</dbReference>
<evidence type="ECO:0000313" key="11">
    <source>
        <dbReference type="EMBL" id="KRL83522.1"/>
    </source>
</evidence>
<dbReference type="Pfam" id="PF04552">
    <property type="entry name" value="Sigma54_DBD"/>
    <property type="match status" value="1"/>
</dbReference>
<comment type="caution">
    <text evidence="11">The sequence shown here is derived from an EMBL/GenBank/DDBJ whole genome shotgun (WGS) entry which is preliminary data.</text>
</comment>
<gene>
    <name evidence="11" type="ORF">FC32_GL000776</name>
</gene>
<dbReference type="PANTHER" id="PTHR32248">
    <property type="entry name" value="RNA POLYMERASE SIGMA-54 FACTOR"/>
    <property type="match status" value="1"/>
</dbReference>
<keyword evidence="7" id="KW-0238">DNA-binding</keyword>
<dbReference type="GO" id="GO:0006352">
    <property type="term" value="P:DNA-templated transcription initiation"/>
    <property type="evidence" value="ECO:0007669"/>
    <property type="project" value="InterPro"/>
</dbReference>
<feature type="domain" description="RNA polymerase sigma factor 54 DNA-binding" evidence="9">
    <location>
        <begin position="272"/>
        <end position="430"/>
    </location>
</feature>
<keyword evidence="6" id="KW-0731">Sigma factor</keyword>
<sequence length="432" mass="49815">MKLQQDVNLQQKQQVNLMMTQKMQQSIQILKFNASELQDYLAQVELENPFISVSFKEVSSSNQQIADISEFAVETKSQSLFEYLMDQINLTMRKTVLRDWVVYLAQNIDQNGYLTLDTTKLLKDGKIDRTTLDDALTLLWRLDPPGVGARNLQECLLLQIENDRGQEELAYQVIAKNFELFTQRKWDEIIKKMKLSKEEFQGVLDYVKTLSAAPGKAYDQSSTAYIAPDLIVEKVDGKYQARATSLVKPKIVFRKSYYESLVGTLDKNVVIYLKEKKKQYASLLEELQMRQRTIERVGQEIIAHQYDFFAKSNHPLKPLLLRDVAQKLQLHESTISRAVNGKYLQTDFGVFELRSFFSQAVNYDQDGAGISAAKIQEQIQRLIATEDKQKPLSDQKILDKLQADGLKLSRRTVAKYREKLQIPAASKRKRFC</sequence>
<dbReference type="PATRIC" id="fig|1423724.4.peg.815"/>
<dbReference type="EMBL" id="AZFT01000053">
    <property type="protein sequence ID" value="KRL83522.1"/>
    <property type="molecule type" value="Genomic_DNA"/>
</dbReference>
<feature type="domain" description="RNA polymerase sigma factor 54 core-binding" evidence="10">
    <location>
        <begin position="73"/>
        <end position="257"/>
    </location>
</feature>
<evidence type="ECO:0000256" key="8">
    <source>
        <dbReference type="ARBA" id="ARBA00023163"/>
    </source>
</evidence>
<evidence type="ECO:0000313" key="12">
    <source>
        <dbReference type="Proteomes" id="UP000051324"/>
    </source>
</evidence>
<dbReference type="GO" id="GO:0003677">
    <property type="term" value="F:DNA binding"/>
    <property type="evidence" value="ECO:0007669"/>
    <property type="project" value="UniProtKB-KW"/>
</dbReference>
<dbReference type="InterPro" id="IPR038709">
    <property type="entry name" value="RpoN_core-bd_sf"/>
</dbReference>
<dbReference type="Pfam" id="PF04963">
    <property type="entry name" value="Sigma54_CBD"/>
    <property type="match status" value="1"/>
</dbReference>
<dbReference type="NCBIfam" id="TIGR02395">
    <property type="entry name" value="rpoN_sigma"/>
    <property type="match status" value="1"/>
</dbReference>
<dbReference type="Proteomes" id="UP000051324">
    <property type="component" value="Unassembled WGS sequence"/>
</dbReference>
<keyword evidence="3" id="KW-0808">Transferase</keyword>
<evidence type="ECO:0000256" key="4">
    <source>
        <dbReference type="ARBA" id="ARBA00022695"/>
    </source>
</evidence>
<evidence type="ECO:0000259" key="10">
    <source>
        <dbReference type="Pfam" id="PF04963"/>
    </source>
</evidence>
<keyword evidence="8" id="KW-0804">Transcription</keyword>
<dbReference type="InterPro" id="IPR000394">
    <property type="entry name" value="RNA_pol_sigma_54"/>
</dbReference>
<accession>A0A0R1TY53</accession>
<dbReference type="OrthoDB" id="9814402at2"/>
<keyword evidence="12" id="KW-1185">Reference proteome</keyword>
<dbReference type="PANTHER" id="PTHR32248:SF4">
    <property type="entry name" value="RNA POLYMERASE SIGMA-54 FACTOR"/>
    <property type="match status" value="1"/>
</dbReference>
<evidence type="ECO:0000259" key="9">
    <source>
        <dbReference type="Pfam" id="PF04552"/>
    </source>
</evidence>
<evidence type="ECO:0000256" key="1">
    <source>
        <dbReference type="ARBA" id="ARBA00008798"/>
    </source>
</evidence>